<dbReference type="STRING" id="1249552.PS2015_1949"/>
<sequence length="61" mass="6535">MSECLSGKETSSGTQEDKYLAPLGALAELSEDLDNAISSLVAPNSSQRWRMSSMKSSRVAI</sequence>
<evidence type="ECO:0000313" key="1">
    <source>
        <dbReference type="EMBL" id="ALO46592.1"/>
    </source>
</evidence>
<gene>
    <name evidence="1" type="ORF">PS2015_1949</name>
</gene>
<dbReference type="EMBL" id="CP013189">
    <property type="protein sequence ID" value="ALO46592.1"/>
    <property type="molecule type" value="Genomic_DNA"/>
</dbReference>
<evidence type="ECO:0000313" key="2">
    <source>
        <dbReference type="Proteomes" id="UP000065641"/>
    </source>
</evidence>
<dbReference type="KEGG" id="pspi:PS2015_1949"/>
<accession>A0A0S2KE54</accession>
<dbReference type="AlphaFoldDB" id="A0A0S2KE54"/>
<name>A0A0S2KE54_9GAMM</name>
<keyword evidence="2" id="KW-1185">Reference proteome</keyword>
<reference evidence="1 2" key="1">
    <citation type="submission" date="2015-11" db="EMBL/GenBank/DDBJ databases">
        <authorList>
            <person name="Zhang Y."/>
            <person name="Guo Z."/>
        </authorList>
    </citation>
    <scope>NUCLEOTIDE SEQUENCE [LARGE SCALE GENOMIC DNA]</scope>
    <source>
        <strain evidence="1 2">KCTC 32221</strain>
    </source>
</reference>
<protein>
    <submittedName>
        <fullName evidence="1">Uncharacterized protein</fullName>
    </submittedName>
</protein>
<organism evidence="1 2">
    <name type="scientific">Pseudohongiella spirulinae</name>
    <dbReference type="NCBI Taxonomy" id="1249552"/>
    <lineage>
        <taxon>Bacteria</taxon>
        <taxon>Pseudomonadati</taxon>
        <taxon>Pseudomonadota</taxon>
        <taxon>Gammaproteobacteria</taxon>
        <taxon>Pseudomonadales</taxon>
        <taxon>Pseudohongiellaceae</taxon>
        <taxon>Pseudohongiella</taxon>
    </lineage>
</organism>
<proteinExistence type="predicted"/>
<dbReference type="Proteomes" id="UP000065641">
    <property type="component" value="Chromosome"/>
</dbReference>